<feature type="domain" description="G-protein coupled receptors family 3 profile" evidence="11">
    <location>
        <begin position="189"/>
        <end position="297"/>
    </location>
</feature>
<evidence type="ECO:0000256" key="9">
    <source>
        <dbReference type="SAM" id="MobiDB-lite"/>
    </source>
</evidence>
<feature type="transmembrane region" description="Helical" evidence="10">
    <location>
        <begin position="1383"/>
        <end position="1409"/>
    </location>
</feature>
<dbReference type="Pfam" id="PF00003">
    <property type="entry name" value="7tm_3"/>
    <property type="match status" value="2"/>
</dbReference>
<name>A0A1I8IYD3_9PLAT</name>
<keyword evidence="4" id="KW-0297">G-protein coupled receptor</keyword>
<evidence type="ECO:0000313" key="12">
    <source>
        <dbReference type="Proteomes" id="UP000095280"/>
    </source>
</evidence>
<dbReference type="InterPro" id="IPR002455">
    <property type="entry name" value="GPCR3_GABA-B"/>
</dbReference>
<sequence>TLPELFAQFVLEYPERRAEAIMKTLFGFDLRFDTVMSAALSLNRTLQSWNYSEELQLGNSSFKAALFRNILELDFIGLSGRVVFDSNGDRTPNVLLYQLRNFTRHLVGTYDPISQALNWTSELWFAAVCHALLQQQLEMPFEQPLAASLVRDFSRVLTRFADEYWAYGSSPPVDTPAVIVQQLRLSGVTAISIISASSLGMALSVAAVAVNFHYRELRLIKMSSPLVNNVIGAGCLMCYASCIVMAANSHWSVSTALCWAQTALLTLGYSAAFGAMLAKTWRVHRIFTNVKLRRVVRSGGIGDPHPAGVPDEGAEVSDIVRGGQLVHPLGVAEVFVPRLVEVRAEGDVMLRGLLSYATEGTETFLFRLGMAERLCLYSVQLFQWSCAAVEQRAVGEAVNALAAPVHTDIQRNVVSARDGGLEAPPDVEGGRAIRAHGLTSAPIAGWTTPEQQVEDDLPRSDVGGKIVLLEGVFPLRGETHGGGGRARSTTKGGRAVVQVSQEMDTRLASASSSWASSLKARMTLPLAFRIASTLMSRASFSQRKSSIMPIDASIWAVVSVPLAARTQILNFGSVATLAYVPALASFGLLGSSEGSAIRDAHLFGVILAVLAADAALLAVWGGVDPMRLLTSALPALRESDDVTVTRYTIDECTCARMNVWIGIELGIKGFLLLIAIFLAWETRAVQVEALNDSKKIGVCVYNTTVMGLIGVVILFTLPTWSLELRLILIASCIIVCATTTLVLVFGSKHGPSRVDDMEIAMQATGGVSFNEKAENSVLGLAGLELQPPGARPSSLDPRIATSPVTIKDEFPRSSAANIKRLMEYSPTSITSEAAGAPTEVGTAAQPDIRNTGTPGASQSAATVAPTTCQETCNAKCLQRKARKSKDPADLAAYQEAIRDFKRETRKAKFDKWRHYCAEGEAMKTTRRLLDAGVQIQKQFAFRKRNLRPHGDLSLRDLEAARGLLTLSDGIPSTLCPRSNSKPPFHHVMKRETTGNPMKSTASLTGPKSTPPLATATASALLGLNRRDIRAVTMALSGHGCFARHRYLQGKIRSEECPFCLSGVENAEHFICECPAFTQDRLTYLGPNPDLSDVFRPENLCQLVRYLRATGERQSTSWTLRRGIALRTPAPPELPARHRSNSCPWSPGVSKMGGNASSLFPDARSPLQLSQVKANNRRPSRFVHLLADEAFELGEDLGLPLAALLIVELLQRALLVGAVDLVFLAQADGLHAAVSTARHHEAKALEGGDLVRFQADLTATGNPLALGDVGGHGGALAWQQGLAEVQPLVSAGQKHSRQAGAGLGGGRIIPRKDSQHQLTSDASAAASAAAWAASRSARTRARKARLSSSSSSSLVTAAAAAAGWRDSSLASFRCNLANSLSADFCFFLFFSLSLFFFFFLDFLSFLDFFLPLPESDESELAPLAAASARSLCRSASTSSVRRCRASRSGVGERPHSSAVRPRASRSRAWRRSDQNSSDSAPTQPAARGQ</sequence>
<accession>A0A1I8IYD3</accession>
<evidence type="ECO:0000256" key="8">
    <source>
        <dbReference type="ARBA" id="ARBA00023224"/>
    </source>
</evidence>
<feature type="region of interest" description="Disordered" evidence="9">
    <location>
        <begin position="829"/>
        <end position="858"/>
    </location>
</feature>
<evidence type="ECO:0000256" key="1">
    <source>
        <dbReference type="ARBA" id="ARBA00004141"/>
    </source>
</evidence>
<feature type="transmembrane region" description="Helical" evidence="10">
    <location>
        <begin position="190"/>
        <end position="214"/>
    </location>
</feature>
<dbReference type="GO" id="GO:0004965">
    <property type="term" value="F:G protein-coupled GABA receptor activity"/>
    <property type="evidence" value="ECO:0007669"/>
    <property type="project" value="InterPro"/>
</dbReference>
<dbReference type="GO" id="GO:0007214">
    <property type="term" value="P:gamma-aminobutyric acid signaling pathway"/>
    <property type="evidence" value="ECO:0007669"/>
    <property type="project" value="TreeGrafter"/>
</dbReference>
<dbReference type="GO" id="GO:0038039">
    <property type="term" value="C:G protein-coupled receptor heterodimeric complex"/>
    <property type="evidence" value="ECO:0007669"/>
    <property type="project" value="TreeGrafter"/>
</dbReference>
<dbReference type="Proteomes" id="UP000095280">
    <property type="component" value="Unplaced"/>
</dbReference>
<dbReference type="Gene3D" id="3.40.50.2300">
    <property type="match status" value="2"/>
</dbReference>
<evidence type="ECO:0000256" key="5">
    <source>
        <dbReference type="ARBA" id="ARBA00023136"/>
    </source>
</evidence>
<keyword evidence="6" id="KW-0675">Receptor</keyword>
<keyword evidence="5 10" id="KW-0472">Membrane</keyword>
<evidence type="ECO:0000256" key="4">
    <source>
        <dbReference type="ARBA" id="ARBA00023040"/>
    </source>
</evidence>
<dbReference type="InterPro" id="IPR001828">
    <property type="entry name" value="ANF_lig-bd_rcpt"/>
</dbReference>
<dbReference type="SUPFAM" id="SSF53822">
    <property type="entry name" value="Periplasmic binding protein-like I"/>
    <property type="match status" value="1"/>
</dbReference>
<dbReference type="InterPro" id="IPR017978">
    <property type="entry name" value="GPCR_3_C"/>
</dbReference>
<feature type="transmembrane region" description="Helical" evidence="10">
    <location>
        <begin position="602"/>
        <end position="623"/>
    </location>
</feature>
<dbReference type="PANTHER" id="PTHR10519:SF20">
    <property type="entry name" value="G-PROTEIN COUPLED RECEPTOR 156-RELATED"/>
    <property type="match status" value="1"/>
</dbReference>
<feature type="region of interest" description="Disordered" evidence="9">
    <location>
        <begin position="1439"/>
        <end position="1488"/>
    </location>
</feature>
<dbReference type="PROSITE" id="PS50259">
    <property type="entry name" value="G_PROTEIN_RECEP_F3_4"/>
    <property type="match status" value="2"/>
</dbReference>
<feature type="transmembrane region" description="Helical" evidence="10">
    <location>
        <begin position="700"/>
        <end position="720"/>
    </location>
</feature>
<evidence type="ECO:0000256" key="3">
    <source>
        <dbReference type="ARBA" id="ARBA00022989"/>
    </source>
</evidence>
<dbReference type="InterPro" id="IPR028082">
    <property type="entry name" value="Peripla_BP_I"/>
</dbReference>
<feature type="domain" description="G-protein coupled receptors family 3 profile" evidence="11">
    <location>
        <begin position="605"/>
        <end position="748"/>
    </location>
</feature>
<keyword evidence="8" id="KW-0807">Transducer</keyword>
<keyword evidence="2 10" id="KW-0812">Transmembrane</keyword>
<protein>
    <submittedName>
        <fullName evidence="13">G_PROTEIN_RECEP_F3_4 domain-containing protein</fullName>
    </submittedName>
</protein>
<keyword evidence="12" id="KW-1185">Reference proteome</keyword>
<feature type="compositionally biased region" description="Polar residues" evidence="9">
    <location>
        <begin position="848"/>
        <end position="858"/>
    </location>
</feature>
<keyword evidence="3 10" id="KW-1133">Transmembrane helix</keyword>
<dbReference type="Pfam" id="PF01094">
    <property type="entry name" value="ANF_receptor"/>
    <property type="match status" value="1"/>
</dbReference>
<dbReference type="PANTHER" id="PTHR10519">
    <property type="entry name" value="GABA-B RECEPTOR"/>
    <property type="match status" value="1"/>
</dbReference>
<evidence type="ECO:0000313" key="13">
    <source>
        <dbReference type="WBParaSite" id="maker-uti_cns_0045334-snap-gene-0.2-mRNA-1"/>
    </source>
</evidence>
<feature type="transmembrane region" description="Helical" evidence="10">
    <location>
        <begin position="259"/>
        <end position="278"/>
    </location>
</feature>
<organism evidence="12 13">
    <name type="scientific">Macrostomum lignano</name>
    <dbReference type="NCBI Taxonomy" id="282301"/>
    <lineage>
        <taxon>Eukaryota</taxon>
        <taxon>Metazoa</taxon>
        <taxon>Spiralia</taxon>
        <taxon>Lophotrochozoa</taxon>
        <taxon>Platyhelminthes</taxon>
        <taxon>Rhabditophora</taxon>
        <taxon>Macrostomorpha</taxon>
        <taxon>Macrostomida</taxon>
        <taxon>Macrostomidae</taxon>
        <taxon>Macrostomum</taxon>
    </lineage>
</organism>
<evidence type="ECO:0000256" key="6">
    <source>
        <dbReference type="ARBA" id="ARBA00023170"/>
    </source>
</evidence>
<comment type="subcellular location">
    <subcellularLocation>
        <location evidence="1">Membrane</location>
        <topology evidence="1">Multi-pass membrane protein</topology>
    </subcellularLocation>
</comment>
<proteinExistence type="predicted"/>
<keyword evidence="7" id="KW-0325">Glycoprotein</keyword>
<evidence type="ECO:0000259" key="11">
    <source>
        <dbReference type="PROSITE" id="PS50259"/>
    </source>
</evidence>
<evidence type="ECO:0000256" key="7">
    <source>
        <dbReference type="ARBA" id="ARBA00023180"/>
    </source>
</evidence>
<feature type="transmembrane region" description="Helical" evidence="10">
    <location>
        <begin position="659"/>
        <end position="680"/>
    </location>
</feature>
<evidence type="ECO:0000256" key="10">
    <source>
        <dbReference type="SAM" id="Phobius"/>
    </source>
</evidence>
<dbReference type="WBParaSite" id="maker-uti_cns_0045334-snap-gene-0.2-mRNA-1">
    <property type="protein sequence ID" value="maker-uti_cns_0045334-snap-gene-0.2-mRNA-1"/>
    <property type="gene ID" value="maker-uti_cns_0045334-snap-gene-0.2"/>
</dbReference>
<feature type="transmembrane region" description="Helical" evidence="10">
    <location>
        <begin position="570"/>
        <end position="590"/>
    </location>
</feature>
<evidence type="ECO:0000256" key="2">
    <source>
        <dbReference type="ARBA" id="ARBA00022692"/>
    </source>
</evidence>
<feature type="transmembrane region" description="Helical" evidence="10">
    <location>
        <begin position="726"/>
        <end position="745"/>
    </location>
</feature>
<feature type="transmembrane region" description="Helical" evidence="10">
    <location>
        <begin position="226"/>
        <end position="247"/>
    </location>
</feature>
<reference evidence="13" key="1">
    <citation type="submission" date="2016-11" db="UniProtKB">
        <authorList>
            <consortium name="WormBaseParasite"/>
        </authorList>
    </citation>
    <scope>IDENTIFICATION</scope>
</reference>